<reference evidence="4" key="1">
    <citation type="submission" date="2018-04" db="EMBL/GenBank/DDBJ databases">
        <authorList>
            <person name="Lucker S."/>
            <person name="Sakoula D."/>
        </authorList>
    </citation>
    <scope>NUCLEOTIDE SEQUENCE [LARGE SCALE GENOMIC DNA]</scope>
</reference>
<evidence type="ECO:0000256" key="1">
    <source>
        <dbReference type="SAM" id="MobiDB-lite"/>
    </source>
</evidence>
<dbReference type="SUPFAM" id="SSF56436">
    <property type="entry name" value="C-type lectin-like"/>
    <property type="match status" value="1"/>
</dbReference>
<organism evidence="3 4">
    <name type="scientific">Nitrospira lenta</name>
    <dbReference type="NCBI Taxonomy" id="1436998"/>
    <lineage>
        <taxon>Bacteria</taxon>
        <taxon>Pseudomonadati</taxon>
        <taxon>Nitrospirota</taxon>
        <taxon>Nitrospiria</taxon>
        <taxon>Nitrospirales</taxon>
        <taxon>Nitrospiraceae</taxon>
        <taxon>Nitrospira</taxon>
    </lineage>
</organism>
<dbReference type="Proteomes" id="UP000248168">
    <property type="component" value="Unassembled WGS sequence"/>
</dbReference>
<feature type="compositionally biased region" description="Polar residues" evidence="1">
    <location>
        <begin position="295"/>
        <end position="305"/>
    </location>
</feature>
<protein>
    <recommendedName>
        <fullName evidence="2">Sulfatase-modifying factor enzyme-like domain-containing protein</fullName>
    </recommendedName>
</protein>
<dbReference type="InterPro" id="IPR016187">
    <property type="entry name" value="CTDL_fold"/>
</dbReference>
<evidence type="ECO:0000313" key="3">
    <source>
        <dbReference type="EMBL" id="SPP65762.1"/>
    </source>
</evidence>
<name>A0A330L7V6_9BACT</name>
<dbReference type="EMBL" id="OUNR01000017">
    <property type="protein sequence ID" value="SPP65762.1"/>
    <property type="molecule type" value="Genomic_DNA"/>
</dbReference>
<evidence type="ECO:0000313" key="4">
    <source>
        <dbReference type="Proteomes" id="UP000248168"/>
    </source>
</evidence>
<dbReference type="InParanoid" id="A0A330L7V6"/>
<feature type="region of interest" description="Disordered" evidence="1">
    <location>
        <begin position="290"/>
        <end position="315"/>
    </location>
</feature>
<dbReference type="Gene3D" id="3.90.1580.10">
    <property type="entry name" value="paralog of FGE (formylglycine-generating enzyme)"/>
    <property type="match status" value="1"/>
</dbReference>
<evidence type="ECO:0000259" key="2">
    <source>
        <dbReference type="Pfam" id="PF03781"/>
    </source>
</evidence>
<dbReference type="InterPro" id="IPR051043">
    <property type="entry name" value="Sulfatase_Mod_Factor_Kinase"/>
</dbReference>
<keyword evidence="4" id="KW-1185">Reference proteome</keyword>
<feature type="compositionally biased region" description="Basic and acidic residues" evidence="1">
    <location>
        <begin position="306"/>
        <end position="315"/>
    </location>
</feature>
<accession>A0A330L7V6</accession>
<proteinExistence type="predicted"/>
<gene>
    <name evidence="3" type="ORF">NITLEN_40235</name>
</gene>
<dbReference type="GO" id="GO:0120147">
    <property type="term" value="F:formylglycine-generating oxidase activity"/>
    <property type="evidence" value="ECO:0007669"/>
    <property type="project" value="TreeGrafter"/>
</dbReference>
<sequence>MLETRFKVVFLIVVLLFAAMPIIAILRGTTTTPFEENDAVSQVSGQPGDVTTAAEAPIDEEMVVIPAGPFLRGTDAGGLDEGPPREIFLDAFQIDRYEVTNSQYGQFASATGHRKAGPPSRYAKNVSKMRGPNQPAIYVSWDDAVAYCQWKGRRLPTEAEWEKAMRGADGRLWPWGNMEQPDGANWARVNDGFEASAPAGSFKADVSPYGVMDGAGNVMEWVQDWYAEGYYKDASDRNPSSPEYGVYRTMRGGAYTTTGGDLRLTSRSKMVPDFRDETIGFRCAMSVENGGAETANHSMKPTENQSSRESETRPK</sequence>
<feature type="domain" description="Sulfatase-modifying factor enzyme-like" evidence="2">
    <location>
        <begin position="60"/>
        <end position="284"/>
    </location>
</feature>
<dbReference type="OrthoDB" id="9812707at2"/>
<dbReference type="PANTHER" id="PTHR23150:SF19">
    <property type="entry name" value="FORMYLGLYCINE-GENERATING ENZYME"/>
    <property type="match status" value="1"/>
</dbReference>
<dbReference type="RefSeq" id="WP_121990001.1">
    <property type="nucleotide sequence ID" value="NZ_OUNR01000017.1"/>
</dbReference>
<dbReference type="InterPro" id="IPR042095">
    <property type="entry name" value="SUMF_sf"/>
</dbReference>
<dbReference type="AlphaFoldDB" id="A0A330L7V6"/>
<dbReference type="PANTHER" id="PTHR23150">
    <property type="entry name" value="SULFATASE MODIFYING FACTOR 1, 2"/>
    <property type="match status" value="1"/>
</dbReference>
<dbReference type="InterPro" id="IPR005532">
    <property type="entry name" value="SUMF_dom"/>
</dbReference>
<dbReference type="Pfam" id="PF03781">
    <property type="entry name" value="FGE-sulfatase"/>
    <property type="match status" value="1"/>
</dbReference>